<dbReference type="GO" id="GO:0006508">
    <property type="term" value="P:proteolysis"/>
    <property type="evidence" value="ECO:0007669"/>
    <property type="project" value="UniProtKB-KW"/>
</dbReference>
<dbReference type="Proteomes" id="UP000054928">
    <property type="component" value="Unassembled WGS sequence"/>
</dbReference>
<evidence type="ECO:0000313" key="2">
    <source>
        <dbReference type="EMBL" id="CEG42913.1"/>
    </source>
</evidence>
<dbReference type="STRING" id="4781.A0A0P1AQ33"/>
<dbReference type="OrthoDB" id="2498029at2759"/>
<evidence type="ECO:0000259" key="1">
    <source>
        <dbReference type="Pfam" id="PF12146"/>
    </source>
</evidence>
<dbReference type="Pfam" id="PF12146">
    <property type="entry name" value="Hydrolase_4"/>
    <property type="match status" value="1"/>
</dbReference>
<reference evidence="3" key="1">
    <citation type="submission" date="2014-09" db="EMBL/GenBank/DDBJ databases">
        <authorList>
            <person name="Sharma Rahul"/>
            <person name="Thines Marco"/>
        </authorList>
    </citation>
    <scope>NUCLEOTIDE SEQUENCE [LARGE SCALE GENOMIC DNA]</scope>
</reference>
<proteinExistence type="predicted"/>
<dbReference type="Gene3D" id="3.40.50.1820">
    <property type="entry name" value="alpha/beta hydrolase"/>
    <property type="match status" value="1"/>
</dbReference>
<dbReference type="InterPro" id="IPR022742">
    <property type="entry name" value="Hydrolase_4"/>
</dbReference>
<keyword evidence="2" id="KW-0645">Protease</keyword>
<feature type="domain" description="Serine aminopeptidase S33" evidence="1">
    <location>
        <begin position="57"/>
        <end position="310"/>
    </location>
</feature>
<dbReference type="EMBL" id="CCYD01000645">
    <property type="protein sequence ID" value="CEG42913.1"/>
    <property type="molecule type" value="Genomic_DNA"/>
</dbReference>
<keyword evidence="2" id="KW-0378">Hydrolase</keyword>
<keyword evidence="3" id="KW-1185">Reference proteome</keyword>
<protein>
    <submittedName>
        <fullName evidence="2">Serine protease family</fullName>
    </submittedName>
</protein>
<dbReference type="InterPro" id="IPR051044">
    <property type="entry name" value="MAG_DAG_Lipase"/>
</dbReference>
<dbReference type="SUPFAM" id="SSF53474">
    <property type="entry name" value="alpha/beta-Hydrolases"/>
    <property type="match status" value="1"/>
</dbReference>
<dbReference type="GeneID" id="36408204"/>
<accession>A0A0P1AQ33</accession>
<name>A0A0P1AQ33_PLAHL</name>
<dbReference type="PANTHER" id="PTHR11614">
    <property type="entry name" value="PHOSPHOLIPASE-RELATED"/>
    <property type="match status" value="1"/>
</dbReference>
<dbReference type="AlphaFoldDB" id="A0A0P1AQ33"/>
<dbReference type="InterPro" id="IPR029058">
    <property type="entry name" value="AB_hydrolase_fold"/>
</dbReference>
<dbReference type="OMA" id="RVFIFIQ"/>
<dbReference type="RefSeq" id="XP_024579282.1">
    <property type="nucleotide sequence ID" value="XM_024728845.1"/>
</dbReference>
<dbReference type="GO" id="GO:0008233">
    <property type="term" value="F:peptidase activity"/>
    <property type="evidence" value="ECO:0007669"/>
    <property type="project" value="UniProtKB-KW"/>
</dbReference>
<organism evidence="2 3">
    <name type="scientific">Plasmopara halstedii</name>
    <name type="common">Downy mildew of sunflower</name>
    <dbReference type="NCBI Taxonomy" id="4781"/>
    <lineage>
        <taxon>Eukaryota</taxon>
        <taxon>Sar</taxon>
        <taxon>Stramenopiles</taxon>
        <taxon>Oomycota</taxon>
        <taxon>Peronosporomycetes</taxon>
        <taxon>Peronosporales</taxon>
        <taxon>Peronosporaceae</taxon>
        <taxon>Plasmopara</taxon>
    </lineage>
</organism>
<evidence type="ECO:0000313" key="3">
    <source>
        <dbReference type="Proteomes" id="UP000054928"/>
    </source>
</evidence>
<sequence length="334" mass="37910">MSTALWPSPSSVSSGSLSCSFRFQVPSGVRHFEGKFENLRGQSLFYFSLYPPSKCELRGVVLYLHGVGDHCRRVISLYERLCEEGFGVITYDFVNHGASGCDSHKTRGHVRSFRQLVEDTNAYITFAKNVIFPQTNYLAPPLLIAGSSFGSLVGLHVVLSCQHKFYAAFWASPTVGMEMKTIWKVQAAVIQPLALFLPRMRLVPSVDYELLWRDPGTLADFKTDPLATKDDITARTMQQTLHAMHRIMKDKSILHAGSSFCNLSVLFLVGSEDHVADQGVTRRFYDKIANPDKKFRVFDGVFHSVFEDPESEEIFDYLCEWLRDRFPQMHTNEN</sequence>